<gene>
    <name evidence="2" type="ORF">AW08_01522</name>
</gene>
<evidence type="ECO:0000313" key="3">
    <source>
        <dbReference type="Proteomes" id="UP000020218"/>
    </source>
</evidence>
<comment type="caution">
    <text evidence="2">The sequence shown here is derived from an EMBL/GenBank/DDBJ whole genome shotgun (WGS) entry which is preliminary data.</text>
</comment>
<feature type="region of interest" description="Disordered" evidence="1">
    <location>
        <begin position="753"/>
        <end position="797"/>
    </location>
</feature>
<organism evidence="2 3">
    <name type="scientific">Candidatus Accumulibacter adjunctus</name>
    <dbReference type="NCBI Taxonomy" id="1454001"/>
    <lineage>
        <taxon>Bacteria</taxon>
        <taxon>Pseudomonadati</taxon>
        <taxon>Pseudomonadota</taxon>
        <taxon>Betaproteobacteria</taxon>
        <taxon>Candidatus Accumulibacter</taxon>
    </lineage>
</organism>
<evidence type="ECO:0000313" key="2">
    <source>
        <dbReference type="EMBL" id="EXI67918.1"/>
    </source>
</evidence>
<dbReference type="AlphaFoldDB" id="A0A011MDS5"/>
<dbReference type="EMBL" id="JFAX01000007">
    <property type="protein sequence ID" value="EXI67918.1"/>
    <property type="molecule type" value="Genomic_DNA"/>
</dbReference>
<dbReference type="Proteomes" id="UP000020218">
    <property type="component" value="Unassembled WGS sequence"/>
</dbReference>
<sequence length="797" mass="86428">MPLVPPPLDSRKYQDLLDEALARIPVHTPEWTNFNASDPGVTLIEIFAHMTESLLYRANQIPERNRGKFLQLLDVPLAPAASARGLITISNDNGPRDEVIINGGLEVLAGDIAFRSERGLDVLPLEARLYTKRLVTDPTGELDAHYKLLYASLRPQESDAASKPTLYETVAFDGESAQGLSLGDDTVDGCLWIALLVRSRDYAQAAQAPDKEKLRQSLREALAGKTLNLGIVPALGQTERRLEPGGRTADAKQPLLRFQMPKLPKGGKLPKAPAPREAEYRALDARARVDVLLEPGVVEIQMPAADEMRLWDDLDPLEKGSGDFPPALDDTRLDERVLTWIRVASDAPVQSRLLWVGINAVEVTQRDRVMSEVLEDGSGEPDQVRTLAHPPVVPGSLRVFVGQPNGEQGAWEEWRCIDDLFCAGCEVRVVDPRQPPGAPVPEAREDRVFTVDAESGTIRFGDGFRGRRPAADARLRATYDSSRGPAGNLGRGAINSAPALPGGFKVANPVRTWGGAAAEAQAEGEKQIARYLQHRDRLVTAGDFEALALRTPGLAVGRVEVLPAFIPELSPDAPGNAPGAVTLLLIPSYDPLHPDTPEPDRLFLNAVCTHLDPRRLITTELILRGPDYRDLWITVGVDVLALGRSVPEVRDDVKLKLLDFLSPLRGSGLPDSDAALVTPEYADMRKGWPLRKAVSALELMAVASRVPGVRLVRGVRLADPDGREAPEIVMRGLQLPRIAGIAVEVGDARDPRELIGGVPQAGPDGQSSGQAGIGEQGSASRTRRPRILPVPVIPEQC</sequence>
<protein>
    <recommendedName>
        <fullName evidence="4">Baseplate assembly protein</fullName>
    </recommendedName>
</protein>
<evidence type="ECO:0008006" key="4">
    <source>
        <dbReference type="Google" id="ProtNLM"/>
    </source>
</evidence>
<keyword evidence="3" id="KW-1185">Reference proteome</keyword>
<accession>A0A011MDS5</accession>
<reference evidence="2" key="1">
    <citation type="submission" date="2014-02" db="EMBL/GenBank/DDBJ databases">
        <title>Expanding our view of genomic diversity in Candidatus Accumulibacter clades.</title>
        <authorList>
            <person name="Skennerton C.T."/>
            <person name="Barr J.J."/>
            <person name="Slater F.R."/>
            <person name="Bond P.L."/>
            <person name="Tyson G.W."/>
        </authorList>
    </citation>
    <scope>NUCLEOTIDE SEQUENCE [LARGE SCALE GENOMIC DNA]</scope>
</reference>
<name>A0A011MDS5_9PROT</name>
<feature type="compositionally biased region" description="Low complexity" evidence="1">
    <location>
        <begin position="787"/>
        <end position="797"/>
    </location>
</feature>
<dbReference type="STRING" id="1454001.AW08_01522"/>
<evidence type="ECO:0000256" key="1">
    <source>
        <dbReference type="SAM" id="MobiDB-lite"/>
    </source>
</evidence>
<proteinExistence type="predicted"/>
<dbReference type="PATRIC" id="fig|1454001.3.peg.1599"/>